<evidence type="ECO:0000313" key="1">
    <source>
        <dbReference type="EMBL" id="SMC54916.1"/>
    </source>
</evidence>
<dbReference type="EMBL" id="FWXO01000002">
    <property type="protein sequence ID" value="SMC54916.1"/>
    <property type="molecule type" value="Genomic_DNA"/>
</dbReference>
<gene>
    <name evidence="1" type="ORF">SAMN05660703_1750</name>
</gene>
<dbReference type="Proteomes" id="UP000192360">
    <property type="component" value="Unassembled WGS sequence"/>
</dbReference>
<proteinExistence type="predicted"/>
<keyword evidence="2" id="KW-1185">Reference proteome</keyword>
<reference evidence="1 2" key="1">
    <citation type="submission" date="2017-04" db="EMBL/GenBank/DDBJ databases">
        <authorList>
            <person name="Afonso C.L."/>
            <person name="Miller P.J."/>
            <person name="Scott M.A."/>
            <person name="Spackman E."/>
            <person name="Goraichik I."/>
            <person name="Dimitrov K.M."/>
            <person name="Suarez D.L."/>
            <person name="Swayne D.E."/>
        </authorList>
    </citation>
    <scope>NUCLEOTIDE SEQUENCE [LARGE SCALE GENOMIC DNA]</scope>
    <source>
        <strain evidence="1 2">DSM 21164</strain>
    </source>
</reference>
<dbReference type="STRING" id="504486.SAMN05660703_1750"/>
<dbReference type="AlphaFoldDB" id="A0A1W2A2S4"/>
<protein>
    <recommendedName>
        <fullName evidence="3">dTDP-4-amino-4,6-dideoxygalactose transaminase</fullName>
    </recommendedName>
</protein>
<name>A0A1W2A2S4_9FLAO</name>
<evidence type="ECO:0000313" key="2">
    <source>
        <dbReference type="Proteomes" id="UP000192360"/>
    </source>
</evidence>
<evidence type="ECO:0008006" key="3">
    <source>
        <dbReference type="Google" id="ProtNLM"/>
    </source>
</evidence>
<dbReference type="RefSeq" id="WP_084061094.1">
    <property type="nucleotide sequence ID" value="NZ_FWXO01000002.1"/>
</dbReference>
<sequence>MASTHLTQLGLGSSFNLVASNSLTPFDLKRHITDYTLFYTGRHAIRYLIDAIQMEQHVATIWLPEYYCQHVTAWLQQVYSNIKTYPINPFDEKTTLDTSVFASSSDIVILNNFWGVYNYSITEGTDRPIYIEDHSHGWLSKSCLESTADYCFASLRKTLPIALGGIAWKPKGKLPQLEQQSSEQPDFTIAWDRISRAMEMKTALLNGSTEYTKPDYLNLVAQYEHFLHQQYTVVKMQEPHQIIIEEFLYKDYSTYKKANLTAVTTTLAPSSIFKIIPCQNNFTFGLELVFTERSAFNELKSYLIQHHIYPSELWPDNIEDKFLLNIHIDFRYTKTDMEHITLILNNWTKSKKNQK</sequence>
<dbReference type="OrthoDB" id="8955051at2"/>
<accession>A0A1W2A2S4</accession>
<organism evidence="1 2">
    <name type="scientific">Cellulophaga tyrosinoxydans</name>
    <dbReference type="NCBI Taxonomy" id="504486"/>
    <lineage>
        <taxon>Bacteria</taxon>
        <taxon>Pseudomonadati</taxon>
        <taxon>Bacteroidota</taxon>
        <taxon>Flavobacteriia</taxon>
        <taxon>Flavobacteriales</taxon>
        <taxon>Flavobacteriaceae</taxon>
        <taxon>Cellulophaga</taxon>
    </lineage>
</organism>